<comment type="caution">
    <text evidence="6">The sequence shown here is derived from an EMBL/GenBank/DDBJ whole genome shotgun (WGS) entry which is preliminary data.</text>
</comment>
<evidence type="ECO:0000256" key="3">
    <source>
        <dbReference type="ARBA" id="ARBA00022801"/>
    </source>
</evidence>
<dbReference type="RefSeq" id="WP_158103527.1">
    <property type="nucleotide sequence ID" value="NZ_JAGIOO010000001.1"/>
</dbReference>
<dbReference type="SUPFAM" id="SSF53474">
    <property type="entry name" value="alpha/beta-Hydrolases"/>
    <property type="match status" value="1"/>
</dbReference>
<organism evidence="6 7">
    <name type="scientific">Crossiella equi</name>
    <dbReference type="NCBI Taxonomy" id="130796"/>
    <lineage>
        <taxon>Bacteria</taxon>
        <taxon>Bacillati</taxon>
        <taxon>Actinomycetota</taxon>
        <taxon>Actinomycetes</taxon>
        <taxon>Pseudonocardiales</taxon>
        <taxon>Pseudonocardiaceae</taxon>
        <taxon>Crossiella</taxon>
    </lineage>
</organism>
<dbReference type="Pfam" id="PF08386">
    <property type="entry name" value="Abhydrolase_4"/>
    <property type="match status" value="1"/>
</dbReference>
<comment type="similarity">
    <text evidence="1">Belongs to the peptidase S33 family.</text>
</comment>
<dbReference type="InterPro" id="IPR000073">
    <property type="entry name" value="AB_hydrolase_1"/>
</dbReference>
<evidence type="ECO:0000259" key="5">
    <source>
        <dbReference type="Pfam" id="PF08386"/>
    </source>
</evidence>
<dbReference type="EMBL" id="JAGIOO010000001">
    <property type="protein sequence ID" value="MBP2476804.1"/>
    <property type="molecule type" value="Genomic_DNA"/>
</dbReference>
<dbReference type="Pfam" id="PF00561">
    <property type="entry name" value="Abhydrolase_1"/>
    <property type="match status" value="1"/>
</dbReference>
<dbReference type="Gene3D" id="3.40.50.1820">
    <property type="entry name" value="alpha/beta hydrolase"/>
    <property type="match status" value="2"/>
</dbReference>
<dbReference type="InterPro" id="IPR051601">
    <property type="entry name" value="Serine_prot/Carboxylest_S33"/>
</dbReference>
<evidence type="ECO:0000259" key="4">
    <source>
        <dbReference type="Pfam" id="PF00561"/>
    </source>
</evidence>
<accession>A0ABS5AJQ8</accession>
<name>A0ABS5AJQ8_9PSEU</name>
<dbReference type="InterPro" id="IPR013595">
    <property type="entry name" value="Pept_S33_TAP-like_C"/>
</dbReference>
<sequence>MFQCADLVVPLDHSRPGGGNLTLKVLRRPALTGPGTEVLVKQPGGPGQSGRNALLHQPKAQPDLTLVAFDPRGVAASEGVRCFRSPEEEAAFWGGRTWVFPMAAAQEPEFAAKRAEFVRHCRANGGAKLRHLSTVNVARDLDLLRAALGQRTLRFWGSSYATYLGVVYANLFPHRVRTMALTAVVDPEQWARWPQGASSAGTSATWEEFLRACAAAGDRCALAAGGADPKRVAEDRLTALRANPDRYALTVATISNQLYDRENWSGLAKLLVGQPVGSARGGAAQLPEGTSEQFLAVACTDGAIPRQPGLWPRLAAAADRRGELFGRMWLHLVDACAHWPTAADRYAGPWGRPTAPILLLNNRNDPTTPLAGARNAERLLANAWLAVVDGAGHSPGSSAAIHSIENYLRTGDLPPRGTVFPVDKPPFS</sequence>
<keyword evidence="2" id="KW-0732">Signal</keyword>
<reference evidence="6 7" key="1">
    <citation type="submission" date="2021-03" db="EMBL/GenBank/DDBJ databases">
        <title>Sequencing the genomes of 1000 actinobacteria strains.</title>
        <authorList>
            <person name="Klenk H.-P."/>
        </authorList>
    </citation>
    <scope>NUCLEOTIDE SEQUENCE [LARGE SCALE GENOMIC DNA]</scope>
    <source>
        <strain evidence="6 7">DSM 44580</strain>
    </source>
</reference>
<dbReference type="Proteomes" id="UP001519363">
    <property type="component" value="Unassembled WGS sequence"/>
</dbReference>
<feature type="domain" description="Peptidase S33 tripeptidyl aminopeptidase-like C-terminal" evidence="5">
    <location>
        <begin position="324"/>
        <end position="419"/>
    </location>
</feature>
<evidence type="ECO:0000313" key="7">
    <source>
        <dbReference type="Proteomes" id="UP001519363"/>
    </source>
</evidence>
<keyword evidence="7" id="KW-1185">Reference proteome</keyword>
<dbReference type="PANTHER" id="PTHR43248">
    <property type="entry name" value="2-SUCCINYL-6-HYDROXY-2,4-CYCLOHEXADIENE-1-CARBOXYLATE SYNTHASE"/>
    <property type="match status" value="1"/>
</dbReference>
<evidence type="ECO:0000256" key="2">
    <source>
        <dbReference type="ARBA" id="ARBA00022729"/>
    </source>
</evidence>
<feature type="domain" description="AB hydrolase-1" evidence="4">
    <location>
        <begin position="41"/>
        <end position="193"/>
    </location>
</feature>
<gene>
    <name evidence="6" type="ORF">JOF53_005676</name>
</gene>
<evidence type="ECO:0000256" key="1">
    <source>
        <dbReference type="ARBA" id="ARBA00010088"/>
    </source>
</evidence>
<proteinExistence type="inferred from homology"/>
<dbReference type="PANTHER" id="PTHR43248:SF29">
    <property type="entry name" value="TRIPEPTIDYL AMINOPEPTIDASE"/>
    <property type="match status" value="1"/>
</dbReference>
<keyword evidence="3" id="KW-0378">Hydrolase</keyword>
<evidence type="ECO:0000313" key="6">
    <source>
        <dbReference type="EMBL" id="MBP2476804.1"/>
    </source>
</evidence>
<protein>
    <submittedName>
        <fullName evidence="6">Pimeloyl-ACP methyl ester carboxylesterase</fullName>
    </submittedName>
</protein>
<dbReference type="InterPro" id="IPR029058">
    <property type="entry name" value="AB_hydrolase_fold"/>
</dbReference>